<dbReference type="PIRSF" id="PIRSF006615">
    <property type="entry name" value="Zn_crbxpep_Taq"/>
    <property type="match status" value="1"/>
</dbReference>
<protein>
    <recommendedName>
        <fullName evidence="1">Metal-dependent carboxypeptidase</fullName>
        <ecNumber evidence="1">3.4.17.19</ecNumber>
    </recommendedName>
</protein>
<dbReference type="Pfam" id="PF02074">
    <property type="entry name" value="Peptidase_M32"/>
    <property type="match status" value="1"/>
</dbReference>
<dbReference type="Proteomes" id="UP001296873">
    <property type="component" value="Unassembled WGS sequence"/>
</dbReference>
<dbReference type="PANTHER" id="PTHR34217">
    <property type="entry name" value="METAL-DEPENDENT CARBOXYPEPTIDASE"/>
    <property type="match status" value="1"/>
</dbReference>
<keyword evidence="1" id="KW-0645">Protease</keyword>
<sequence length="499" mass="56018">MTTHPYSELETRFSRINALSEAGGMLNWDMATLMPSGGAAARSEQLAAISVTCHQMMTDPKMAELFEGAHAEADRLTGWQAANLREMRRQWLHATAVPERLVEQISRATNRCELAWREARPASDFQQVKPYLQEVLDLTREAGQAKAQALDLSVYDALLDQFEPGFSSRRIDEIFGRLARWLPEVLPRVLERQRAQRPPERPEGPFPQAKQEQLGRRLMQAVGFDFDHGRLDVSLHPFCGGVPDDLRITTRYDESDFTSAIMGVLHETGHALYERGLPADWRRQPVGEARGMALHESQSLLVEMQACRSAEFSQFMAPIAQEAFGGGGAAWDPHNLYRLATQVEPDFIRVDADEVTYPAHVILRYRLETALIAGDMSLDDLPAAWNEGMQQLLGITPPEDRLGCLQDIHWFDGAFGYFPTYTLGALAAAQLFEAATTAHPEIPEQLRRGDFTPLLAWLRTNVHGLGSALDTDTILERATGAKLDETVFQRHIQRRYLDG</sequence>
<dbReference type="EMBL" id="NRRL01000069">
    <property type="protein sequence ID" value="MBK1669967.1"/>
    <property type="molecule type" value="Genomic_DNA"/>
</dbReference>
<keyword evidence="4" id="KW-1185">Reference proteome</keyword>
<keyword evidence="1" id="KW-0482">Metalloprotease</keyword>
<organism evidence="3 4">
    <name type="scientific">Rhodovibrio sodomensis</name>
    <dbReference type="NCBI Taxonomy" id="1088"/>
    <lineage>
        <taxon>Bacteria</taxon>
        <taxon>Pseudomonadati</taxon>
        <taxon>Pseudomonadota</taxon>
        <taxon>Alphaproteobacteria</taxon>
        <taxon>Rhodospirillales</taxon>
        <taxon>Rhodovibrionaceae</taxon>
        <taxon>Rhodovibrio</taxon>
    </lineage>
</organism>
<dbReference type="EC" id="3.4.17.19" evidence="1"/>
<dbReference type="PRINTS" id="PR00998">
    <property type="entry name" value="CRBOXYPTASET"/>
</dbReference>
<evidence type="ECO:0000256" key="2">
    <source>
        <dbReference type="SAM" id="MobiDB-lite"/>
    </source>
</evidence>
<feature type="compositionally biased region" description="Basic and acidic residues" evidence="2">
    <location>
        <begin position="193"/>
        <end position="203"/>
    </location>
</feature>
<comment type="caution">
    <text evidence="3">The sequence shown here is derived from an EMBL/GenBank/DDBJ whole genome shotgun (WGS) entry which is preliminary data.</text>
</comment>
<evidence type="ECO:0000313" key="3">
    <source>
        <dbReference type="EMBL" id="MBK1669967.1"/>
    </source>
</evidence>
<accession>A0ABS1DJ72</accession>
<proteinExistence type="inferred from homology"/>
<reference evidence="3 4" key="1">
    <citation type="journal article" date="2020" name="Microorganisms">
        <title>Osmotic Adaptation and Compatible Solute Biosynthesis of Phototrophic Bacteria as Revealed from Genome Analyses.</title>
        <authorList>
            <person name="Imhoff J.F."/>
            <person name="Rahn T."/>
            <person name="Kunzel S."/>
            <person name="Keller A."/>
            <person name="Neulinger S.C."/>
        </authorList>
    </citation>
    <scope>NUCLEOTIDE SEQUENCE [LARGE SCALE GENOMIC DNA]</scope>
    <source>
        <strain evidence="3 4">DSM 9895</strain>
    </source>
</reference>
<dbReference type="SUPFAM" id="SSF55486">
    <property type="entry name" value="Metalloproteases ('zincins'), catalytic domain"/>
    <property type="match status" value="1"/>
</dbReference>
<keyword evidence="1" id="KW-0378">Hydrolase</keyword>
<dbReference type="InterPro" id="IPR001333">
    <property type="entry name" value="Peptidase_M32_Taq"/>
</dbReference>
<gene>
    <name evidence="3" type="ORF">CKO28_18185</name>
</gene>
<evidence type="ECO:0000313" key="4">
    <source>
        <dbReference type="Proteomes" id="UP001296873"/>
    </source>
</evidence>
<dbReference type="PROSITE" id="PS52034">
    <property type="entry name" value="PEPTIDASE_M32"/>
    <property type="match status" value="1"/>
</dbReference>
<keyword evidence="1 3" id="KW-0121">Carboxypeptidase</keyword>
<dbReference type="PANTHER" id="PTHR34217:SF1">
    <property type="entry name" value="CARBOXYPEPTIDASE 1"/>
    <property type="match status" value="1"/>
</dbReference>
<comment type="similarity">
    <text evidence="1">Belongs to the peptidase M32 family.</text>
</comment>
<comment type="catalytic activity">
    <reaction evidence="1">
        <text>Release of a C-terminal amino acid with broad specificity, except for -Pro.</text>
        <dbReference type="EC" id="3.4.17.19"/>
    </reaction>
</comment>
<keyword evidence="1" id="KW-0479">Metal-binding</keyword>
<dbReference type="CDD" id="cd06460">
    <property type="entry name" value="M32_Taq"/>
    <property type="match status" value="1"/>
</dbReference>
<dbReference type="RefSeq" id="WP_200342310.1">
    <property type="nucleotide sequence ID" value="NZ_NRRL01000069.1"/>
</dbReference>
<dbReference type="GO" id="GO:0004180">
    <property type="term" value="F:carboxypeptidase activity"/>
    <property type="evidence" value="ECO:0007669"/>
    <property type="project" value="UniProtKB-KW"/>
</dbReference>
<dbReference type="Gene3D" id="1.10.1370.30">
    <property type="match status" value="1"/>
</dbReference>
<evidence type="ECO:0000256" key="1">
    <source>
        <dbReference type="PIRNR" id="PIRNR006615"/>
    </source>
</evidence>
<comment type="function">
    <text evidence="1">Broad specificity carboxypetidase that releases amino acids sequentially from the C-terminus, including neutral, aromatic, polar and basic residues.</text>
</comment>
<feature type="region of interest" description="Disordered" evidence="2">
    <location>
        <begin position="193"/>
        <end position="212"/>
    </location>
</feature>
<name>A0ABS1DJ72_9PROT</name>